<evidence type="ECO:0000256" key="7">
    <source>
        <dbReference type="ARBA" id="ARBA00023306"/>
    </source>
</evidence>
<proteinExistence type="inferred from homology"/>
<comment type="similarity">
    <text evidence="2">Belongs to the SCC4/mau-2 family.</text>
</comment>
<dbReference type="InterPro" id="IPR011990">
    <property type="entry name" value="TPR-like_helical_dom_sf"/>
</dbReference>
<reference evidence="9" key="1">
    <citation type="submission" date="2024-02" db="EMBL/GenBank/DDBJ databases">
        <authorList>
            <consortium name="ELIXIR-Norway"/>
            <consortium name="Elixir Norway"/>
        </authorList>
    </citation>
    <scope>NUCLEOTIDE SEQUENCE</scope>
</reference>
<organism evidence="9 10">
    <name type="scientific">Sphagnum troendelagicum</name>
    <dbReference type="NCBI Taxonomy" id="128251"/>
    <lineage>
        <taxon>Eukaryota</taxon>
        <taxon>Viridiplantae</taxon>
        <taxon>Streptophyta</taxon>
        <taxon>Embryophyta</taxon>
        <taxon>Bryophyta</taxon>
        <taxon>Sphagnophytina</taxon>
        <taxon>Sphagnopsida</taxon>
        <taxon>Sphagnales</taxon>
        <taxon>Sphagnaceae</taxon>
        <taxon>Sphagnum</taxon>
    </lineage>
</organism>
<evidence type="ECO:0000256" key="8">
    <source>
        <dbReference type="SAM" id="Coils"/>
    </source>
</evidence>
<dbReference type="EMBL" id="OZ019898">
    <property type="protein sequence ID" value="CAK9229262.1"/>
    <property type="molecule type" value="Genomic_DNA"/>
</dbReference>
<protein>
    <submittedName>
        <fullName evidence="9">Uncharacterized protein</fullName>
    </submittedName>
</protein>
<name>A0ABP0USY7_9BRYO</name>
<evidence type="ECO:0000256" key="3">
    <source>
        <dbReference type="ARBA" id="ARBA00022618"/>
    </source>
</evidence>
<keyword evidence="4" id="KW-0498">Mitosis</keyword>
<evidence type="ECO:0000256" key="6">
    <source>
        <dbReference type="ARBA" id="ARBA00023242"/>
    </source>
</evidence>
<dbReference type="PANTHER" id="PTHR21394">
    <property type="entry name" value="MAU2 CHROMATID COHESION FACTOR HOMOLOG"/>
    <property type="match status" value="1"/>
</dbReference>
<dbReference type="SUPFAM" id="SSF48452">
    <property type="entry name" value="TPR-like"/>
    <property type="match status" value="1"/>
</dbReference>
<keyword evidence="7" id="KW-0131">Cell cycle</keyword>
<evidence type="ECO:0000256" key="1">
    <source>
        <dbReference type="ARBA" id="ARBA00004123"/>
    </source>
</evidence>
<keyword evidence="6" id="KW-0539">Nucleus</keyword>
<comment type="subcellular location">
    <subcellularLocation>
        <location evidence="1">Nucleus</location>
    </subcellularLocation>
</comment>
<keyword evidence="3" id="KW-0132">Cell division</keyword>
<keyword evidence="8" id="KW-0175">Coiled coil</keyword>
<evidence type="ECO:0000256" key="2">
    <source>
        <dbReference type="ARBA" id="ARBA00008585"/>
    </source>
</evidence>
<evidence type="ECO:0000313" key="9">
    <source>
        <dbReference type="EMBL" id="CAK9229262.1"/>
    </source>
</evidence>
<evidence type="ECO:0000313" key="10">
    <source>
        <dbReference type="Proteomes" id="UP001497512"/>
    </source>
</evidence>
<evidence type="ECO:0000256" key="4">
    <source>
        <dbReference type="ARBA" id="ARBA00022776"/>
    </source>
</evidence>
<dbReference type="Proteomes" id="UP001497512">
    <property type="component" value="Chromosome 6"/>
</dbReference>
<keyword evidence="10" id="KW-1185">Reference proteome</keyword>
<keyword evidence="5" id="KW-0159">Chromosome partition</keyword>
<dbReference type="Gene3D" id="1.25.40.10">
    <property type="entry name" value="Tetratricopeptide repeat domain"/>
    <property type="match status" value="1"/>
</dbReference>
<dbReference type="InterPro" id="IPR019440">
    <property type="entry name" value="MAU2"/>
</dbReference>
<sequence length="678" mass="75612">MDTLAEGLWGLAEGFEKTGCIAQAIKCLEAICQSHVSFLPIVEVKTRLRIATLLLQHTDNITQAKTHLERAQLLLKQIPACFELKCRAYSLLSRCYLLVGTISSVKQTLRKGIELSSSAGTGEARLWACNFNLQLAKALTTENDHVGAVRALDTGLRLAASIHQPPLQMVFSTARVHVQLMQWEEPTVIEQGLSQCDTFFDAIPQHLRRLYLGLHVYKELLHTFYLLRACEYKEAQAHVAALDAALSEGEQEVRQEEPLNTSQQPDSAAQIQELQHQLEWLRNELQLPGVPQQRASDLHYHYGIVQQKLVHLQQQSRVKAEELDRLGALNKADKLPLGPAPLDEEWLPKAAVMILVDLMVVICSRPKGMFKDCSIRINAGIDRAKGELAKLGITNKTSEAELQHWAIGTGNVYLLLLLQLLENKVIINLTCSEFVEGQESLVQIVDWHERFPRMLQGSQSNVQLLLGHYSHSVGCFHEAALHFLEGAKLTESEGLKAMCNMNAAVSFICIGDSDSSSQALDLIAPVYRMMDSYVGVREKTLVLFASGLHQTKQHNLQEARSRLATGLKLTHTQLGNHQLVSQYLTVLGSLALAMHDTTQARDILKSSFTLAKALHDIPTQVGVLAELMALYREVGEASKETEHSEAISKKVKDLKRRIEEAEAASSHHQLLQFGLYKR</sequence>
<accession>A0ABP0USY7</accession>
<gene>
    <name evidence="9" type="ORF">CSSPTR1EN2_LOCUS19645</name>
</gene>
<dbReference type="Pfam" id="PF10345">
    <property type="entry name" value="Cohesin_load"/>
    <property type="match status" value="1"/>
</dbReference>
<evidence type="ECO:0000256" key="5">
    <source>
        <dbReference type="ARBA" id="ARBA00022829"/>
    </source>
</evidence>
<feature type="coiled-coil region" evidence="8">
    <location>
        <begin position="644"/>
        <end position="671"/>
    </location>
</feature>